<dbReference type="OrthoDB" id="25507at10239"/>
<evidence type="ECO:0000313" key="2">
    <source>
        <dbReference type="Proteomes" id="UP000006092"/>
    </source>
</evidence>
<organism evidence="1 2">
    <name type="scientific">Clostridium phage phiMMP02</name>
    <dbReference type="NCBI Taxonomy" id="1204534"/>
    <lineage>
        <taxon>Viruses</taxon>
        <taxon>Duplodnaviria</taxon>
        <taxon>Heunggongvirae</taxon>
        <taxon>Uroviricota</taxon>
        <taxon>Caudoviricetes</taxon>
        <taxon>Colneyvirus</taxon>
        <taxon>Colneyvirus MMP02</taxon>
    </lineage>
</organism>
<evidence type="ECO:0000313" key="1">
    <source>
        <dbReference type="EMBL" id="AFO72123.1"/>
    </source>
</evidence>
<dbReference type="GeneID" id="13997333"/>
<dbReference type="RefSeq" id="YP_006990540.1">
    <property type="nucleotide sequence ID" value="NC_019421.1"/>
</dbReference>
<dbReference type="EMBL" id="JX145341">
    <property type="protein sequence ID" value="AFO72123.1"/>
    <property type="molecule type" value="Genomic_DNA"/>
</dbReference>
<gene>
    <name evidence="1" type="ORF">phiMMP02_gp62</name>
</gene>
<keyword evidence="2" id="KW-1185">Reference proteome</keyword>
<name>J9QEC6_9CAUD</name>
<accession>J9QEC6</accession>
<dbReference type="KEGG" id="vg:13997333"/>
<proteinExistence type="predicted"/>
<protein>
    <submittedName>
        <fullName evidence="1">Uncharacterized protein</fullName>
    </submittedName>
</protein>
<sequence length="117" mass="13023">MAKVWMDAGELLEKTIDIEDMFGCNLSKMRNKSKQKGLVGRTNSKGQGRKSKKVECTNIITGESKIFVSAVEASKYLYFTELHIARLARTGKTTKNGWKVRYIQEVTDGIGKCGASN</sequence>
<reference evidence="1 2" key="1">
    <citation type="journal article" date="2012" name="Appl. Environ. Microbiol.">
        <title>Evidence of in vivo prophage induction during Clostridium difficile infection.</title>
        <authorList>
            <person name="Meessen-Pinard M."/>
            <person name="Sekulovic O."/>
            <person name="Fortier L.C."/>
        </authorList>
    </citation>
    <scope>NUCLEOTIDE SEQUENCE [LARGE SCALE GENOMIC DNA]</scope>
</reference>
<dbReference type="Proteomes" id="UP000006092">
    <property type="component" value="Segment"/>
</dbReference>